<keyword evidence="5" id="KW-0547">Nucleotide-binding</keyword>
<comment type="function">
    <text evidence="2">Catalyzes the ATP-dependent biosynthesis of glutamine from glutamate and ammonia.</text>
</comment>
<dbReference type="InterPro" id="IPR008146">
    <property type="entry name" value="Gln_synth_cat_dom"/>
</dbReference>
<evidence type="ECO:0000256" key="3">
    <source>
        <dbReference type="ARBA" id="ARBA00009897"/>
    </source>
</evidence>
<dbReference type="OrthoDB" id="9807095at2"/>
<dbReference type="GO" id="GO:0004356">
    <property type="term" value="F:glutamine synthetase activity"/>
    <property type="evidence" value="ECO:0007669"/>
    <property type="project" value="InterPro"/>
</dbReference>
<dbReference type="RefSeq" id="WP_132545628.1">
    <property type="nucleotide sequence ID" value="NZ_SLWW01000010.1"/>
</dbReference>
<dbReference type="SMART" id="SM01230">
    <property type="entry name" value="Gln-synt_C"/>
    <property type="match status" value="1"/>
</dbReference>
<feature type="domain" description="GS catalytic" evidence="11">
    <location>
        <begin position="119"/>
        <end position="454"/>
    </location>
</feature>
<dbReference type="PROSITE" id="PS51986">
    <property type="entry name" value="GS_BETA_GRASP"/>
    <property type="match status" value="1"/>
</dbReference>
<evidence type="ECO:0000259" key="11">
    <source>
        <dbReference type="PROSITE" id="PS51987"/>
    </source>
</evidence>
<evidence type="ECO:0000256" key="8">
    <source>
        <dbReference type="PROSITE-ProRule" id="PRU01330"/>
    </source>
</evidence>
<dbReference type="Gene3D" id="3.30.590.10">
    <property type="entry name" value="Glutamine synthetase/guanido kinase, catalytic domain"/>
    <property type="match status" value="1"/>
</dbReference>
<gene>
    <name evidence="12" type="ORF">EV655_110122</name>
</gene>
<evidence type="ECO:0000256" key="9">
    <source>
        <dbReference type="RuleBase" id="RU000384"/>
    </source>
</evidence>
<dbReference type="SUPFAM" id="SSF54368">
    <property type="entry name" value="Glutamine synthetase, N-terminal domain"/>
    <property type="match status" value="1"/>
</dbReference>
<keyword evidence="4" id="KW-0436">Ligase</keyword>
<dbReference type="EMBL" id="SLWW01000010">
    <property type="protein sequence ID" value="TCO70357.1"/>
    <property type="molecule type" value="Genomic_DNA"/>
</dbReference>
<sequence>MPGTLTLDALTKLVDAGEIDTVTLAQIDMQGRLMGKRFHARHFLDAGHETHSCNYLLAVDQEMEPVPGFKSASWAQGYGDYMMKPDLATLRLAPWAPGAALVICDTLDHHGHHPIAVAPRSILRAQLARLAERGMVAKTASELEFYVFRESFDQVHDSGYRALTPTSPYNEDYHILTTAREEALMRAVRDDLYGAGIPVENSKGEAWAGQHEINVKYSDALDSADIHTITKHAVKEIALAQGHAVTFMAKYADAPAGSSCHVHQSLWSADGQPLFFDPDEPFGMSATMRAYVAGLLKYASDFTLFLAPNINSYKRYVAGTFAPTKAVWSRDNRTAGYRLVGEGSKAIRIENRVGGADLNPYLAYAVQIAAGMAGIDEGLELEPEFRGDAYTTEGVRQIPRTLRDALAAADESAMLRAALGDEVVDHYVHAARWEQTQYDRRVTDWEVARGFERA</sequence>
<dbReference type="Gene3D" id="3.10.20.70">
    <property type="entry name" value="Glutamine synthetase, N-terminal domain"/>
    <property type="match status" value="1"/>
</dbReference>
<evidence type="ECO:0000259" key="10">
    <source>
        <dbReference type="PROSITE" id="PS51986"/>
    </source>
</evidence>
<evidence type="ECO:0000256" key="4">
    <source>
        <dbReference type="ARBA" id="ARBA00022598"/>
    </source>
</evidence>
<evidence type="ECO:0000256" key="1">
    <source>
        <dbReference type="ARBA" id="ARBA00001946"/>
    </source>
</evidence>
<evidence type="ECO:0000256" key="7">
    <source>
        <dbReference type="ARBA" id="ARBA00023231"/>
    </source>
</evidence>
<dbReference type="GO" id="GO:0006576">
    <property type="term" value="P:biogenic amine metabolic process"/>
    <property type="evidence" value="ECO:0007669"/>
    <property type="project" value="UniProtKB-ARBA"/>
</dbReference>
<evidence type="ECO:0000256" key="6">
    <source>
        <dbReference type="ARBA" id="ARBA00022840"/>
    </source>
</evidence>
<name>A0A4R2KDW9_9RHOB</name>
<dbReference type="GO" id="GO:0005524">
    <property type="term" value="F:ATP binding"/>
    <property type="evidence" value="ECO:0007669"/>
    <property type="project" value="UniProtKB-KW"/>
</dbReference>
<dbReference type="Pfam" id="PF00120">
    <property type="entry name" value="Gln-synt_C"/>
    <property type="match status" value="1"/>
</dbReference>
<keyword evidence="13" id="KW-1185">Reference proteome</keyword>
<dbReference type="PROSITE" id="PS51987">
    <property type="entry name" value="GS_CATALYTIC"/>
    <property type="match status" value="1"/>
</dbReference>
<keyword evidence="6" id="KW-0067">ATP-binding</keyword>
<evidence type="ECO:0000313" key="13">
    <source>
        <dbReference type="Proteomes" id="UP000295142"/>
    </source>
</evidence>
<feature type="domain" description="GS beta-grasp" evidence="10">
    <location>
        <begin position="17"/>
        <end position="111"/>
    </location>
</feature>
<dbReference type="SUPFAM" id="SSF55931">
    <property type="entry name" value="Glutamine synthetase/guanido kinase"/>
    <property type="match status" value="1"/>
</dbReference>
<proteinExistence type="inferred from homology"/>
<dbReference type="InterPro" id="IPR036651">
    <property type="entry name" value="Gln_synt_N_sf"/>
</dbReference>
<dbReference type="InterPro" id="IPR008147">
    <property type="entry name" value="Gln_synt_N"/>
</dbReference>
<reference evidence="12 13" key="1">
    <citation type="submission" date="2019-03" db="EMBL/GenBank/DDBJ databases">
        <title>Genomic Encyclopedia of Type Strains, Phase IV (KMG-IV): sequencing the most valuable type-strain genomes for metagenomic binning, comparative biology and taxonomic classification.</title>
        <authorList>
            <person name="Goeker M."/>
        </authorList>
    </citation>
    <scope>NUCLEOTIDE SEQUENCE [LARGE SCALE GENOMIC DNA]</scope>
    <source>
        <strain evidence="12 13">DSM 4868</strain>
    </source>
</reference>
<protein>
    <submittedName>
        <fullName evidence="12">Glutamine synthetase</fullName>
    </submittedName>
</protein>
<dbReference type="GO" id="GO:0042402">
    <property type="term" value="P:biogenic amine catabolic process"/>
    <property type="evidence" value="ECO:0007669"/>
    <property type="project" value="UniProtKB-ARBA"/>
</dbReference>
<evidence type="ECO:0000313" key="12">
    <source>
        <dbReference type="EMBL" id="TCO70357.1"/>
    </source>
</evidence>
<evidence type="ECO:0000256" key="2">
    <source>
        <dbReference type="ARBA" id="ARBA00003117"/>
    </source>
</evidence>
<dbReference type="AlphaFoldDB" id="A0A4R2KDW9"/>
<dbReference type="PANTHER" id="PTHR43785">
    <property type="entry name" value="GAMMA-GLUTAMYLPUTRESCINE SYNTHETASE"/>
    <property type="match status" value="1"/>
</dbReference>
<dbReference type="InterPro" id="IPR014746">
    <property type="entry name" value="Gln_synth/guanido_kin_cat_dom"/>
</dbReference>
<comment type="similarity">
    <text evidence="3 8 9">Belongs to the glutamine synthetase family.</text>
</comment>
<comment type="caution">
    <text evidence="12">The sequence shown here is derived from an EMBL/GenBank/DDBJ whole genome shotgun (WGS) entry which is preliminary data.</text>
</comment>
<dbReference type="Proteomes" id="UP000295142">
    <property type="component" value="Unassembled WGS sequence"/>
</dbReference>
<accession>A0A4R2KDW9</accession>
<evidence type="ECO:0000256" key="5">
    <source>
        <dbReference type="ARBA" id="ARBA00022741"/>
    </source>
</evidence>
<dbReference type="PANTHER" id="PTHR43785:SF12">
    <property type="entry name" value="TYPE-1 GLUTAMINE SYNTHETASE 2"/>
    <property type="match status" value="1"/>
</dbReference>
<organism evidence="12 13">
    <name type="scientific">Rhodovulum euryhalinum</name>
    <dbReference type="NCBI Taxonomy" id="35805"/>
    <lineage>
        <taxon>Bacteria</taxon>
        <taxon>Pseudomonadati</taxon>
        <taxon>Pseudomonadota</taxon>
        <taxon>Alphaproteobacteria</taxon>
        <taxon>Rhodobacterales</taxon>
        <taxon>Paracoccaceae</taxon>
        <taxon>Rhodovulum</taxon>
    </lineage>
</organism>
<dbReference type="GO" id="GO:0006542">
    <property type="term" value="P:glutamine biosynthetic process"/>
    <property type="evidence" value="ECO:0007669"/>
    <property type="project" value="InterPro"/>
</dbReference>
<comment type="cofactor">
    <cofactor evidence="1">
        <name>Mg(2+)</name>
        <dbReference type="ChEBI" id="CHEBI:18420"/>
    </cofactor>
</comment>
<dbReference type="FunFam" id="3.30.590.10:FF:000005">
    <property type="entry name" value="Probable glutamine synthetase"/>
    <property type="match status" value="1"/>
</dbReference>
<keyword evidence="7" id="KW-0535">Nitrogen fixation</keyword>